<protein>
    <submittedName>
        <fullName evidence="1">Uncharacterized protein</fullName>
    </submittedName>
</protein>
<dbReference type="Proteomes" id="UP000324800">
    <property type="component" value="Unassembled WGS sequence"/>
</dbReference>
<sequence>MTDQYKRKRRASLESIAADDDEFCVSISSIFEKTATLTVRRAMKHCTDNYMTKTKICSTKQGLCANILLQKGPTISNSQLWISFAMKLSSCKVAKAKFKTIRKVEKFLDFETIYQNQITMKDFQAHAAVLLQLCTTLFGAEIVALNSSSILNNTKEMLMIAPQRKKHNFLLNEQFLGSQIRTFVQTQQWKPDQTKLHKPLEMINCFHLKKSGRLSNNQEKSYLEA</sequence>
<gene>
    <name evidence="1" type="ORF">EZS28_013972</name>
</gene>
<comment type="caution">
    <text evidence="1">The sequence shown here is derived from an EMBL/GenBank/DDBJ whole genome shotgun (WGS) entry which is preliminary data.</text>
</comment>
<evidence type="ECO:0000313" key="2">
    <source>
        <dbReference type="Proteomes" id="UP000324800"/>
    </source>
</evidence>
<evidence type="ECO:0000313" key="1">
    <source>
        <dbReference type="EMBL" id="KAA6390503.1"/>
    </source>
</evidence>
<proteinExistence type="predicted"/>
<accession>A0A5J4W7G5</accession>
<name>A0A5J4W7G5_9EUKA</name>
<dbReference type="AlphaFoldDB" id="A0A5J4W7G5"/>
<organism evidence="1 2">
    <name type="scientific">Streblomastix strix</name>
    <dbReference type="NCBI Taxonomy" id="222440"/>
    <lineage>
        <taxon>Eukaryota</taxon>
        <taxon>Metamonada</taxon>
        <taxon>Preaxostyla</taxon>
        <taxon>Oxymonadida</taxon>
        <taxon>Streblomastigidae</taxon>
        <taxon>Streblomastix</taxon>
    </lineage>
</organism>
<dbReference type="EMBL" id="SNRW01003197">
    <property type="protein sequence ID" value="KAA6390503.1"/>
    <property type="molecule type" value="Genomic_DNA"/>
</dbReference>
<reference evidence="1 2" key="1">
    <citation type="submission" date="2019-03" db="EMBL/GenBank/DDBJ databases">
        <title>Single cell metagenomics reveals metabolic interactions within the superorganism composed of flagellate Streblomastix strix and complex community of Bacteroidetes bacteria on its surface.</title>
        <authorList>
            <person name="Treitli S.C."/>
            <person name="Kolisko M."/>
            <person name="Husnik F."/>
            <person name="Keeling P."/>
            <person name="Hampl V."/>
        </authorList>
    </citation>
    <scope>NUCLEOTIDE SEQUENCE [LARGE SCALE GENOMIC DNA]</scope>
    <source>
        <strain evidence="1">ST1C</strain>
    </source>
</reference>